<evidence type="ECO:0000256" key="1">
    <source>
        <dbReference type="ARBA" id="ARBA00001947"/>
    </source>
</evidence>
<proteinExistence type="predicted"/>
<reference evidence="2 3" key="1">
    <citation type="submission" date="2018-06" db="EMBL/GenBank/DDBJ databases">
        <authorList>
            <consortium name="Pathogen Informatics"/>
            <person name="Doyle S."/>
        </authorList>
    </citation>
    <scope>NUCLEOTIDE SEQUENCE [LARGE SCALE GENOMIC DNA]</scope>
    <source>
        <strain evidence="2 3">NCTC10926</strain>
    </source>
</reference>
<dbReference type="SUPFAM" id="SSF53187">
    <property type="entry name" value="Zn-dependent exopeptidases"/>
    <property type="match status" value="1"/>
</dbReference>
<dbReference type="Proteomes" id="UP000254620">
    <property type="component" value="Unassembled WGS sequence"/>
</dbReference>
<dbReference type="Gene3D" id="3.40.630.10">
    <property type="entry name" value="Zn peptidases"/>
    <property type="match status" value="1"/>
</dbReference>
<keyword evidence="2" id="KW-0378">Hydrolase</keyword>
<dbReference type="PANTHER" id="PTHR42994">
    <property type="entry name" value="PEPTIDASE T"/>
    <property type="match status" value="1"/>
</dbReference>
<dbReference type="EMBL" id="UFSW01000001">
    <property type="protein sequence ID" value="SUU97715.1"/>
    <property type="molecule type" value="Genomic_DNA"/>
</dbReference>
<protein>
    <submittedName>
        <fullName evidence="2">Peptidase T</fullName>
        <ecNumber evidence="2">3.4.11.4</ecNumber>
    </submittedName>
</protein>
<dbReference type="PANTHER" id="PTHR42994:SF1">
    <property type="entry name" value="PEPTIDASE T"/>
    <property type="match status" value="1"/>
</dbReference>
<dbReference type="AlphaFoldDB" id="A0A380X386"/>
<evidence type="ECO:0000313" key="3">
    <source>
        <dbReference type="Proteomes" id="UP000254620"/>
    </source>
</evidence>
<keyword evidence="2" id="KW-0031">Aminopeptidase</keyword>
<gene>
    <name evidence="2" type="primary">pepT_1</name>
    <name evidence="2" type="ORF">NCTC10926_01113</name>
</gene>
<name>A0A380X386_AVIPA</name>
<keyword evidence="2" id="KW-0645">Protease</keyword>
<dbReference type="EC" id="3.4.11.4" evidence="2"/>
<organism evidence="2 3">
    <name type="scientific">Avibacterium paragallinarum</name>
    <name type="common">Haemophilus gallinarum</name>
    <dbReference type="NCBI Taxonomy" id="728"/>
    <lineage>
        <taxon>Bacteria</taxon>
        <taxon>Pseudomonadati</taxon>
        <taxon>Pseudomonadota</taxon>
        <taxon>Gammaproteobacteria</taxon>
        <taxon>Pasteurellales</taxon>
        <taxon>Pasteurellaceae</taxon>
        <taxon>Avibacterium</taxon>
    </lineage>
</organism>
<comment type="cofactor">
    <cofactor evidence="1">
        <name>Zn(2+)</name>
        <dbReference type="ChEBI" id="CHEBI:29105"/>
    </cofactor>
</comment>
<dbReference type="RefSeq" id="WP_220332183.1">
    <property type="nucleotide sequence ID" value="NZ_UFSW01000001.1"/>
</dbReference>
<accession>A0A380X386</accession>
<evidence type="ECO:0000313" key="2">
    <source>
        <dbReference type="EMBL" id="SUU97715.1"/>
    </source>
</evidence>
<sequence length="67" mass="7347">MEQINVEPKVIPMRGGTDGAALSVKGITTPNYFTGAHNFHSRFEFLPIPAFVKSCELTLKLIELAAK</sequence>
<dbReference type="GO" id="GO:0045148">
    <property type="term" value="F:tripeptide aminopeptidase activity"/>
    <property type="evidence" value="ECO:0007669"/>
    <property type="project" value="UniProtKB-EC"/>
</dbReference>